<keyword evidence="3" id="KW-1185">Reference proteome</keyword>
<name>A0ABS5DI11_9PSEU</name>
<keyword evidence="1" id="KW-0812">Transmembrane</keyword>
<evidence type="ECO:0000313" key="3">
    <source>
        <dbReference type="Proteomes" id="UP000674084"/>
    </source>
</evidence>
<evidence type="ECO:0000313" key="2">
    <source>
        <dbReference type="EMBL" id="MBQ0925930.1"/>
    </source>
</evidence>
<comment type="caution">
    <text evidence="2">The sequence shown here is derived from an EMBL/GenBank/DDBJ whole genome shotgun (WGS) entry which is preliminary data.</text>
</comment>
<reference evidence="2 3" key="1">
    <citation type="submission" date="2021-04" db="EMBL/GenBank/DDBJ databases">
        <title>Whole-genome sequencing of Saccharopolyspora endophytica KCTC 19397.</title>
        <authorList>
            <person name="Ay H."/>
            <person name="Saygin H."/>
            <person name="Sahin N."/>
        </authorList>
    </citation>
    <scope>NUCLEOTIDE SEQUENCE [LARGE SCALE GENOMIC DNA]</scope>
    <source>
        <strain evidence="2 3">KCTC 19397</strain>
    </source>
</reference>
<organism evidence="2 3">
    <name type="scientific">Saccharopolyspora endophytica</name>
    <dbReference type="NCBI Taxonomy" id="543886"/>
    <lineage>
        <taxon>Bacteria</taxon>
        <taxon>Bacillati</taxon>
        <taxon>Actinomycetota</taxon>
        <taxon>Actinomycetes</taxon>
        <taxon>Pseudonocardiales</taxon>
        <taxon>Pseudonocardiaceae</taxon>
        <taxon>Saccharopolyspora</taxon>
    </lineage>
</organism>
<keyword evidence="1" id="KW-0472">Membrane</keyword>
<protein>
    <submittedName>
        <fullName evidence="2">Uncharacterized protein</fullName>
    </submittedName>
</protein>
<sequence>MDDRTQQTDRTGKKVLTGIAIAACGGVIALLVEYLVLQVWLAPETKPWNSNDALKAVGGIAAHGDVEHTDVGFTVTGVLQDKAHDNKGVLLIFTANGEEALRVANTDGANKSVDIGEAFPNTAKDIAVQECLTDQQKAADVKECSDPLRIWP</sequence>
<keyword evidence="1" id="KW-1133">Transmembrane helix</keyword>
<dbReference type="Proteomes" id="UP000674084">
    <property type="component" value="Unassembled WGS sequence"/>
</dbReference>
<dbReference type="RefSeq" id="WP_210971149.1">
    <property type="nucleotide sequence ID" value="NZ_JAGPXE010000007.1"/>
</dbReference>
<accession>A0ABS5DI11</accession>
<feature type="transmembrane region" description="Helical" evidence="1">
    <location>
        <begin position="15"/>
        <end position="37"/>
    </location>
</feature>
<dbReference type="EMBL" id="JAGPXE010000007">
    <property type="protein sequence ID" value="MBQ0925930.1"/>
    <property type="molecule type" value="Genomic_DNA"/>
</dbReference>
<proteinExistence type="predicted"/>
<gene>
    <name evidence="2" type="ORF">KBO27_18420</name>
</gene>
<evidence type="ECO:0000256" key="1">
    <source>
        <dbReference type="SAM" id="Phobius"/>
    </source>
</evidence>